<dbReference type="AlphaFoldDB" id="A0A238ZGV4"/>
<evidence type="ECO:0000313" key="11">
    <source>
        <dbReference type="EMBL" id="SNR82399.1"/>
    </source>
</evidence>
<protein>
    <recommendedName>
        <fullName evidence="3">Phosphoenolpyruvate synthase</fullName>
    </recommendedName>
</protein>
<keyword evidence="5" id="KW-0479">Metal-binding</keyword>
<dbReference type="EMBL" id="FZOB01000008">
    <property type="protein sequence ID" value="SNR82399.1"/>
    <property type="molecule type" value="Genomic_DNA"/>
</dbReference>
<dbReference type="Gene3D" id="3.30.470.20">
    <property type="entry name" value="ATP-grasp fold, B domain"/>
    <property type="match status" value="1"/>
</dbReference>
<evidence type="ECO:0000256" key="5">
    <source>
        <dbReference type="ARBA" id="ARBA00022723"/>
    </source>
</evidence>
<evidence type="ECO:0000256" key="4">
    <source>
        <dbReference type="ARBA" id="ARBA00022679"/>
    </source>
</evidence>
<evidence type="ECO:0000256" key="2">
    <source>
        <dbReference type="ARBA" id="ARBA00007837"/>
    </source>
</evidence>
<keyword evidence="7 11" id="KW-0418">Kinase</keyword>
<name>A0A238ZGV4_9BACT</name>
<evidence type="ECO:0000313" key="12">
    <source>
        <dbReference type="Proteomes" id="UP000198405"/>
    </source>
</evidence>
<dbReference type="GO" id="GO:0005524">
    <property type="term" value="F:ATP binding"/>
    <property type="evidence" value="ECO:0007669"/>
    <property type="project" value="UniProtKB-KW"/>
</dbReference>
<keyword evidence="12" id="KW-1185">Reference proteome</keyword>
<keyword evidence="9" id="KW-0460">Magnesium</keyword>
<dbReference type="OrthoDB" id="9760711at2"/>
<dbReference type="InterPro" id="IPR006319">
    <property type="entry name" value="PEP_synth"/>
</dbReference>
<dbReference type="Proteomes" id="UP000198405">
    <property type="component" value="Unassembled WGS sequence"/>
</dbReference>
<dbReference type="SUPFAM" id="SSF56059">
    <property type="entry name" value="Glutathione synthetase ATP-binding domain-like"/>
    <property type="match status" value="1"/>
</dbReference>
<organism evidence="11 12">
    <name type="scientific">Desulfurobacterium atlanticum</name>
    <dbReference type="NCBI Taxonomy" id="240169"/>
    <lineage>
        <taxon>Bacteria</taxon>
        <taxon>Pseudomonadati</taxon>
        <taxon>Aquificota</taxon>
        <taxon>Aquificia</taxon>
        <taxon>Desulfurobacteriales</taxon>
        <taxon>Desulfurobacteriaceae</taxon>
        <taxon>Desulfurobacterium</taxon>
    </lineage>
</organism>
<dbReference type="GO" id="GO:0008986">
    <property type="term" value="F:pyruvate, water dikinase activity"/>
    <property type="evidence" value="ECO:0007669"/>
    <property type="project" value="InterPro"/>
</dbReference>
<evidence type="ECO:0000256" key="6">
    <source>
        <dbReference type="ARBA" id="ARBA00022741"/>
    </source>
</evidence>
<sequence>MEGSNTLNTNVKTPAGLFHVQTELYSSSNKIVTIIFLKGETFLRIEHTPGESPDTEIKDIHKSIVNRLSLLINHSITREKIKELLIKTTGLENVKFIEECFQLKKENNELKQFSKLYLSGLPVPPGVAVFERACWDEIDIAAKKIKIDKTAPIIIKELETDSGARIVENLHKLKENLKEIKKPFIILNGKALCKTKSSGFILTFDPLSEEKVVIIESTLGIGGILNTPKQYLDKFRVDRETFEFWRIKKEIIKKQLKLTIRKGNIFTETVADERELTSSLSDEEILKLTKLALSLEKNFSKPIKIAFLITEEDEILFLTASTITPKEKREILRKVSSLEEPFSYPTGTKILIEIGTVEEGKLCNLIPSSGVLIKAENFSLLEFNPLLLYIAELIFPKLVIVNSNKKDFVSVIKSAREKGFTNIYIASSLKDIPPDIPYFKEVESPFIAGKTFKGTLGKLFTGYKDTLSSNLSLVRELISSGFDFISAPADEINTLKKLIASEEKALLLKMARKFLLLKERI</sequence>
<dbReference type="Pfam" id="PF01326">
    <property type="entry name" value="PPDK_N"/>
    <property type="match status" value="1"/>
</dbReference>
<keyword evidence="6" id="KW-0547">Nucleotide-binding</keyword>
<evidence type="ECO:0000256" key="9">
    <source>
        <dbReference type="ARBA" id="ARBA00022842"/>
    </source>
</evidence>
<accession>A0A238ZGV4</accession>
<evidence type="ECO:0000256" key="3">
    <source>
        <dbReference type="ARBA" id="ARBA00021623"/>
    </source>
</evidence>
<dbReference type="PANTHER" id="PTHR43030:SF1">
    <property type="entry name" value="PHOSPHOENOLPYRUVATE SYNTHASE"/>
    <property type="match status" value="1"/>
</dbReference>
<dbReference type="PANTHER" id="PTHR43030">
    <property type="entry name" value="PHOSPHOENOLPYRUVATE SYNTHASE"/>
    <property type="match status" value="1"/>
</dbReference>
<gene>
    <name evidence="11" type="ORF">SAMN06265340_10869</name>
</gene>
<comment type="similarity">
    <text evidence="2">Belongs to the PEP-utilizing enzyme family.</text>
</comment>
<keyword evidence="11" id="KW-0670">Pyruvate</keyword>
<reference evidence="12" key="1">
    <citation type="submission" date="2017-06" db="EMBL/GenBank/DDBJ databases">
        <authorList>
            <person name="Varghese N."/>
            <person name="Submissions S."/>
        </authorList>
    </citation>
    <scope>NUCLEOTIDE SEQUENCE [LARGE SCALE GENOMIC DNA]</scope>
    <source>
        <strain evidence="12">DSM 15668</strain>
    </source>
</reference>
<dbReference type="RefSeq" id="WP_089323288.1">
    <property type="nucleotide sequence ID" value="NZ_FZOB01000008.1"/>
</dbReference>
<proteinExistence type="inferred from homology"/>
<evidence type="ECO:0000259" key="10">
    <source>
        <dbReference type="Pfam" id="PF01326"/>
    </source>
</evidence>
<comment type="cofactor">
    <cofactor evidence="1">
        <name>Mg(2+)</name>
        <dbReference type="ChEBI" id="CHEBI:18420"/>
    </cofactor>
</comment>
<keyword evidence="8" id="KW-0067">ATP-binding</keyword>
<dbReference type="GO" id="GO:0046872">
    <property type="term" value="F:metal ion binding"/>
    <property type="evidence" value="ECO:0007669"/>
    <property type="project" value="UniProtKB-KW"/>
</dbReference>
<evidence type="ECO:0000256" key="1">
    <source>
        <dbReference type="ARBA" id="ARBA00001946"/>
    </source>
</evidence>
<evidence type="ECO:0000256" key="7">
    <source>
        <dbReference type="ARBA" id="ARBA00022777"/>
    </source>
</evidence>
<feature type="domain" description="Pyruvate phosphate dikinase AMP/ATP-binding" evidence="10">
    <location>
        <begin position="193"/>
        <end position="328"/>
    </location>
</feature>
<keyword evidence="4" id="KW-0808">Transferase</keyword>
<dbReference type="InterPro" id="IPR002192">
    <property type="entry name" value="PPDK_AMP/ATP-bd"/>
</dbReference>
<evidence type="ECO:0000256" key="8">
    <source>
        <dbReference type="ARBA" id="ARBA00022840"/>
    </source>
</evidence>